<evidence type="ECO:0000313" key="2">
    <source>
        <dbReference type="EnsemblMetazoa" id="ASIC015949-PA"/>
    </source>
</evidence>
<evidence type="ECO:0000313" key="3">
    <source>
        <dbReference type="Proteomes" id="UP000030765"/>
    </source>
</evidence>
<sequence>MENRQHPKPAIVIVRPIGAIVRWNVDDSRLRRHHRYVDLAIAGGNDKAGELNFSTGRRAGPVQPN</sequence>
<reference evidence="1 3" key="1">
    <citation type="journal article" date="2014" name="BMC Genomics">
        <title>Genome sequence of Anopheles sinensis provides insight into genetics basis of mosquito competence for malaria parasites.</title>
        <authorList>
            <person name="Zhou D."/>
            <person name="Zhang D."/>
            <person name="Ding G."/>
            <person name="Shi L."/>
            <person name="Hou Q."/>
            <person name="Ye Y."/>
            <person name="Xu Y."/>
            <person name="Zhou H."/>
            <person name="Xiong C."/>
            <person name="Li S."/>
            <person name="Yu J."/>
            <person name="Hong S."/>
            <person name="Yu X."/>
            <person name="Zou P."/>
            <person name="Chen C."/>
            <person name="Chang X."/>
            <person name="Wang W."/>
            <person name="Lv Y."/>
            <person name="Sun Y."/>
            <person name="Ma L."/>
            <person name="Shen B."/>
            <person name="Zhu C."/>
        </authorList>
    </citation>
    <scope>NUCLEOTIDE SEQUENCE [LARGE SCALE GENOMIC DNA]</scope>
</reference>
<organism evidence="1">
    <name type="scientific">Anopheles sinensis</name>
    <name type="common">Mosquito</name>
    <dbReference type="NCBI Taxonomy" id="74873"/>
    <lineage>
        <taxon>Eukaryota</taxon>
        <taxon>Metazoa</taxon>
        <taxon>Ecdysozoa</taxon>
        <taxon>Arthropoda</taxon>
        <taxon>Hexapoda</taxon>
        <taxon>Insecta</taxon>
        <taxon>Pterygota</taxon>
        <taxon>Neoptera</taxon>
        <taxon>Endopterygota</taxon>
        <taxon>Diptera</taxon>
        <taxon>Nematocera</taxon>
        <taxon>Culicoidea</taxon>
        <taxon>Culicidae</taxon>
        <taxon>Anophelinae</taxon>
        <taxon>Anopheles</taxon>
    </lineage>
</organism>
<dbReference type="VEuPathDB" id="VectorBase:ASIC015949"/>
<dbReference type="Proteomes" id="UP000030765">
    <property type="component" value="Unassembled WGS sequence"/>
</dbReference>
<dbReference type="EMBL" id="ATLV01022661">
    <property type="status" value="NOT_ANNOTATED_CDS"/>
    <property type="molecule type" value="Genomic_DNA"/>
</dbReference>
<name>A0A084WCE8_ANOSI</name>
<dbReference type="AlphaFoldDB" id="A0A084WCE8"/>
<protein>
    <submittedName>
        <fullName evidence="1 2">Uncharacterized protein</fullName>
    </submittedName>
</protein>
<accession>A0A084WCE8</accession>
<dbReference type="EnsemblMetazoa" id="ASIC015949-RA">
    <property type="protein sequence ID" value="ASIC015949-PA"/>
    <property type="gene ID" value="ASIC015949"/>
</dbReference>
<evidence type="ECO:0000313" key="1">
    <source>
        <dbReference type="EMBL" id="KFB47892.1"/>
    </source>
</evidence>
<proteinExistence type="predicted"/>
<gene>
    <name evidence="1" type="ORF">ZHAS_00015949</name>
</gene>
<dbReference type="EMBL" id="KE525335">
    <property type="protein sequence ID" value="KFB47892.1"/>
    <property type="molecule type" value="Genomic_DNA"/>
</dbReference>
<reference evidence="2" key="2">
    <citation type="submission" date="2020-05" db="UniProtKB">
        <authorList>
            <consortium name="EnsemblMetazoa"/>
        </authorList>
    </citation>
    <scope>IDENTIFICATION</scope>
</reference>
<keyword evidence="3" id="KW-1185">Reference proteome</keyword>